<accession>A0A1Q6R8T7</accession>
<gene>
    <name evidence="1" type="ORF">BHW43_03075</name>
</gene>
<organism evidence="1 2">
    <name type="scientific">Phascolarctobacterium succinatutens</name>
    <dbReference type="NCBI Taxonomy" id="626940"/>
    <lineage>
        <taxon>Bacteria</taxon>
        <taxon>Bacillati</taxon>
        <taxon>Bacillota</taxon>
        <taxon>Negativicutes</taxon>
        <taxon>Acidaminococcales</taxon>
        <taxon>Acidaminococcaceae</taxon>
        <taxon>Phascolarctobacterium</taxon>
    </lineage>
</organism>
<reference evidence="1 2" key="1">
    <citation type="journal article" date="2016" name="Nat. Biotechnol.">
        <title>Measurement of bacterial replication rates in microbial communities.</title>
        <authorList>
            <person name="Brown C.T."/>
            <person name="Olm M.R."/>
            <person name="Thomas B.C."/>
            <person name="Banfield J.F."/>
        </authorList>
    </citation>
    <scope>NUCLEOTIDE SEQUENCE [LARGE SCALE GENOMIC DNA]</scope>
    <source>
        <strain evidence="1">46_33</strain>
    </source>
</reference>
<comment type="caution">
    <text evidence="1">The sequence shown here is derived from an EMBL/GenBank/DDBJ whole genome shotgun (WGS) entry which is preliminary data.</text>
</comment>
<dbReference type="EMBL" id="MNTG01000010">
    <property type="protein sequence ID" value="OLA38720.1"/>
    <property type="molecule type" value="Genomic_DNA"/>
</dbReference>
<sequence length="159" mass="18268">MTEKVKETKVLDMEQKRADKIDKMQQFLTDNKIDCFDVQKIEDERHTTIFRSRMEVKGQILPMAVLMDDSVYIILQVQIAPQVIPEAKLPELAAAINNMNNNVRPFKFTVSEKGDFMLNACITAENNTFNPVLLNAIIGEALKFLEAQYSNIMEAIWKK</sequence>
<dbReference type="RefSeq" id="WP_303679471.1">
    <property type="nucleotide sequence ID" value="NZ_MNTG01000010.1"/>
</dbReference>
<dbReference type="Proteomes" id="UP000186777">
    <property type="component" value="Unassembled WGS sequence"/>
</dbReference>
<dbReference type="AlphaFoldDB" id="A0A1Q6R8T7"/>
<dbReference type="STRING" id="626940.BHW43_03075"/>
<name>A0A1Q6R8T7_9FIRM</name>
<evidence type="ECO:0000313" key="2">
    <source>
        <dbReference type="Proteomes" id="UP000186777"/>
    </source>
</evidence>
<protein>
    <submittedName>
        <fullName evidence="1">Uncharacterized protein</fullName>
    </submittedName>
</protein>
<proteinExistence type="predicted"/>
<evidence type="ECO:0000313" key="1">
    <source>
        <dbReference type="EMBL" id="OLA38720.1"/>
    </source>
</evidence>